<evidence type="ECO:0000256" key="15">
    <source>
        <dbReference type="ARBA" id="ARBA00031887"/>
    </source>
</evidence>
<evidence type="ECO:0000256" key="1">
    <source>
        <dbReference type="ARBA" id="ARBA00004651"/>
    </source>
</evidence>
<evidence type="ECO:0000313" key="19">
    <source>
        <dbReference type="EMBL" id="MFD1881197.1"/>
    </source>
</evidence>
<dbReference type="Pfam" id="PF03626">
    <property type="entry name" value="COX4_pro"/>
    <property type="match status" value="1"/>
</dbReference>
<comment type="subcellular location">
    <subcellularLocation>
        <location evidence="1">Cell membrane</location>
        <topology evidence="1">Multi-pass membrane protein</topology>
    </subcellularLocation>
</comment>
<keyword evidence="5" id="KW-0813">Transport</keyword>
<dbReference type="PANTHER" id="PTHR36835:SF1">
    <property type="entry name" value="CYTOCHROME BO(3) UBIQUINOL OXIDASE SUBUNIT 4"/>
    <property type="match status" value="1"/>
</dbReference>
<evidence type="ECO:0000256" key="5">
    <source>
        <dbReference type="ARBA" id="ARBA00022448"/>
    </source>
</evidence>
<dbReference type="RefSeq" id="WP_379140842.1">
    <property type="nucleotide sequence ID" value="NZ_JBHUEN010000016.1"/>
</dbReference>
<evidence type="ECO:0000256" key="3">
    <source>
        <dbReference type="ARBA" id="ARBA00011700"/>
    </source>
</evidence>
<dbReference type="InterPro" id="IPR050968">
    <property type="entry name" value="Cytochrome_c_oxidase_bac_sub4"/>
</dbReference>
<dbReference type="Proteomes" id="UP001597213">
    <property type="component" value="Unassembled WGS sequence"/>
</dbReference>
<dbReference type="PANTHER" id="PTHR36835">
    <property type="entry name" value="CYTOCHROME BO(3) UBIQUINOL OXIDASE SUBUNIT 4"/>
    <property type="match status" value="1"/>
</dbReference>
<keyword evidence="8" id="KW-0249">Electron transport</keyword>
<name>A0ABW4R4K4_9RHOB</name>
<dbReference type="NCBIfam" id="TIGR02847">
    <property type="entry name" value="CyoD"/>
    <property type="match status" value="1"/>
</dbReference>
<evidence type="ECO:0000256" key="11">
    <source>
        <dbReference type="ARBA" id="ARBA00023136"/>
    </source>
</evidence>
<evidence type="ECO:0000256" key="7">
    <source>
        <dbReference type="ARBA" id="ARBA00022692"/>
    </source>
</evidence>
<feature type="region of interest" description="Disordered" evidence="17">
    <location>
        <begin position="1"/>
        <end position="22"/>
    </location>
</feature>
<protein>
    <recommendedName>
        <fullName evidence="4">Cytochrome bo(3) ubiquinol oxidase subunit 4</fullName>
    </recommendedName>
    <alternativeName>
        <fullName evidence="16">Cytochrome o ubiquinol oxidase subunit 4</fullName>
    </alternativeName>
    <alternativeName>
        <fullName evidence="13">Oxidase bo(3) subunit 4</fullName>
    </alternativeName>
    <alternativeName>
        <fullName evidence="14">Ubiquinol oxidase polypeptide IV</fullName>
    </alternativeName>
    <alternativeName>
        <fullName evidence="15">Ubiquinol oxidase subunit 4</fullName>
    </alternativeName>
</protein>
<organism evidence="19 20">
    <name type="scientific">Paracoccus pacificus</name>
    <dbReference type="NCBI Taxonomy" id="1463598"/>
    <lineage>
        <taxon>Bacteria</taxon>
        <taxon>Pseudomonadati</taxon>
        <taxon>Pseudomonadota</taxon>
        <taxon>Alphaproteobacteria</taxon>
        <taxon>Rhodobacterales</taxon>
        <taxon>Paracoccaceae</taxon>
        <taxon>Paracoccus</taxon>
    </lineage>
</organism>
<dbReference type="InterPro" id="IPR005171">
    <property type="entry name" value="Cyt_c_oxidase_su4_prok"/>
</dbReference>
<reference evidence="20" key="1">
    <citation type="journal article" date="2019" name="Int. J. Syst. Evol. Microbiol.">
        <title>The Global Catalogue of Microorganisms (GCM) 10K type strain sequencing project: providing services to taxonomists for standard genome sequencing and annotation.</title>
        <authorList>
            <consortium name="The Broad Institute Genomics Platform"/>
            <consortium name="The Broad Institute Genome Sequencing Center for Infectious Disease"/>
            <person name="Wu L."/>
            <person name="Ma J."/>
        </authorList>
    </citation>
    <scope>NUCLEOTIDE SEQUENCE [LARGE SCALE GENOMIC DNA]</scope>
    <source>
        <strain evidence="20">CCUG 56029</strain>
    </source>
</reference>
<gene>
    <name evidence="19" type="primary">cyoD</name>
    <name evidence="19" type="ORF">ACFSCT_05645</name>
</gene>
<evidence type="ECO:0000256" key="12">
    <source>
        <dbReference type="ARBA" id="ARBA00025694"/>
    </source>
</evidence>
<evidence type="ECO:0000256" key="6">
    <source>
        <dbReference type="ARBA" id="ARBA00022475"/>
    </source>
</evidence>
<keyword evidence="10" id="KW-0560">Oxidoreductase</keyword>
<feature type="transmembrane region" description="Helical" evidence="18">
    <location>
        <begin position="32"/>
        <end position="56"/>
    </location>
</feature>
<comment type="function">
    <text evidence="12">Cytochrome bo(3) ubiquinol terminal oxidase is the component of the aerobic respiratory chain of E.coli that predominates when cells are grown at high aeration. Has proton pump activity across the membrane in addition to electron transfer, pumping 2 protons/electron.</text>
</comment>
<evidence type="ECO:0000313" key="20">
    <source>
        <dbReference type="Proteomes" id="UP001597213"/>
    </source>
</evidence>
<evidence type="ECO:0000256" key="8">
    <source>
        <dbReference type="ARBA" id="ARBA00022982"/>
    </source>
</evidence>
<evidence type="ECO:0000256" key="18">
    <source>
        <dbReference type="SAM" id="Phobius"/>
    </source>
</evidence>
<feature type="compositionally biased region" description="Basic and acidic residues" evidence="17">
    <location>
        <begin position="12"/>
        <end position="22"/>
    </location>
</feature>
<keyword evidence="7 18" id="KW-0812">Transmembrane</keyword>
<keyword evidence="9 18" id="KW-1133">Transmembrane helix</keyword>
<keyword evidence="6" id="KW-1003">Cell membrane</keyword>
<proteinExistence type="inferred from homology"/>
<accession>A0ABW4R4K4</accession>
<comment type="caution">
    <text evidence="19">The sequence shown here is derived from an EMBL/GenBank/DDBJ whole genome shotgun (WGS) entry which is preliminary data.</text>
</comment>
<sequence length="134" mass="14409">MSSTDTHQGHGHGGEHPHDDGVHMPHGTRKSYITGFVLSVILTAIPFILVMAGGFASGRLTAFVVLAFAVVQIVVHMVYFLHMSPKSEGGWSLVSLVFTLIVLVIALVGTMWVMYHMDANMMPGMATMPSAGEN</sequence>
<evidence type="ECO:0000256" key="14">
    <source>
        <dbReference type="ARBA" id="ARBA00030211"/>
    </source>
</evidence>
<feature type="transmembrane region" description="Helical" evidence="18">
    <location>
        <begin position="62"/>
        <end position="81"/>
    </location>
</feature>
<feature type="transmembrane region" description="Helical" evidence="18">
    <location>
        <begin position="93"/>
        <end position="115"/>
    </location>
</feature>
<comment type="subunit">
    <text evidence="3">Heterooctamer of two A chains, two B chains, two C chains and two D chains.</text>
</comment>
<evidence type="ECO:0000256" key="13">
    <source>
        <dbReference type="ARBA" id="ARBA00030071"/>
    </source>
</evidence>
<dbReference type="EMBL" id="JBHUEN010000016">
    <property type="protein sequence ID" value="MFD1881197.1"/>
    <property type="molecule type" value="Genomic_DNA"/>
</dbReference>
<evidence type="ECO:0000256" key="2">
    <source>
        <dbReference type="ARBA" id="ARBA00008079"/>
    </source>
</evidence>
<evidence type="ECO:0000256" key="16">
    <source>
        <dbReference type="ARBA" id="ARBA00032185"/>
    </source>
</evidence>
<evidence type="ECO:0000256" key="17">
    <source>
        <dbReference type="SAM" id="MobiDB-lite"/>
    </source>
</evidence>
<keyword evidence="11 18" id="KW-0472">Membrane</keyword>
<keyword evidence="20" id="KW-1185">Reference proteome</keyword>
<evidence type="ECO:0000256" key="9">
    <source>
        <dbReference type="ARBA" id="ARBA00022989"/>
    </source>
</evidence>
<evidence type="ECO:0000256" key="4">
    <source>
        <dbReference type="ARBA" id="ARBA00014689"/>
    </source>
</evidence>
<dbReference type="InterPro" id="IPR014210">
    <property type="entry name" value="Cyt_o_ubiqinol_oxidase_su4"/>
</dbReference>
<evidence type="ECO:0000256" key="10">
    <source>
        <dbReference type="ARBA" id="ARBA00023002"/>
    </source>
</evidence>
<comment type="similarity">
    <text evidence="2">Belongs to the cytochrome c oxidase bacterial subunit 4 family.</text>
</comment>